<reference evidence="2 3" key="1">
    <citation type="journal article" date="2021" name="Sci. Rep.">
        <title>Chromosome anchoring in Senegalese sole (Solea senegalensis) reveals sex-associated markers and genome rearrangements in flatfish.</title>
        <authorList>
            <person name="Guerrero-Cozar I."/>
            <person name="Gomez-Garrido J."/>
            <person name="Berbel C."/>
            <person name="Martinez-Blanch J.F."/>
            <person name="Alioto T."/>
            <person name="Claros M.G."/>
            <person name="Gagnaire P.A."/>
            <person name="Manchado M."/>
        </authorList>
    </citation>
    <scope>NUCLEOTIDE SEQUENCE [LARGE SCALE GENOMIC DNA]</scope>
    <source>
        <strain evidence="2">Sse05_10M</strain>
    </source>
</reference>
<dbReference type="Proteomes" id="UP000693946">
    <property type="component" value="Linkage Group LG12"/>
</dbReference>
<accession>A0AAV6SLI9</accession>
<dbReference type="AlphaFoldDB" id="A0AAV6SLI9"/>
<protein>
    <submittedName>
        <fullName evidence="2">Uncharacterized protein</fullName>
    </submittedName>
</protein>
<comment type="caution">
    <text evidence="2">The sequence shown here is derived from an EMBL/GenBank/DDBJ whole genome shotgun (WGS) entry which is preliminary data.</text>
</comment>
<proteinExistence type="predicted"/>
<organism evidence="2 3">
    <name type="scientific">Solea senegalensis</name>
    <name type="common">Senegalese sole</name>
    <dbReference type="NCBI Taxonomy" id="28829"/>
    <lineage>
        <taxon>Eukaryota</taxon>
        <taxon>Metazoa</taxon>
        <taxon>Chordata</taxon>
        <taxon>Craniata</taxon>
        <taxon>Vertebrata</taxon>
        <taxon>Euteleostomi</taxon>
        <taxon>Actinopterygii</taxon>
        <taxon>Neopterygii</taxon>
        <taxon>Teleostei</taxon>
        <taxon>Neoteleostei</taxon>
        <taxon>Acanthomorphata</taxon>
        <taxon>Carangaria</taxon>
        <taxon>Pleuronectiformes</taxon>
        <taxon>Pleuronectoidei</taxon>
        <taxon>Soleidae</taxon>
        <taxon>Solea</taxon>
    </lineage>
</organism>
<keyword evidence="3" id="KW-1185">Reference proteome</keyword>
<sequence length="204" mass="22892">MQPEIRKTAQPYSLTALKRETNVVLIRTKKLKSAREEQKPNMILDFNATKANDRPVVIFYEHDRCIDFHLQKCVTAERAECPPTTFSATTRRSGEELHEQKHIYPFLHTVVRDFRHLTERGRKVGIGRSEAAGGGMAVEKVSKIGKLCGVPYHTAQDNSAPVQRNDPVCLLTSEGAPIHTEESLAVGQSADNRDKTASIEELDR</sequence>
<name>A0AAV6SLI9_SOLSE</name>
<gene>
    <name evidence="2" type="ORF">JOB18_001156</name>
</gene>
<dbReference type="EMBL" id="JAGKHQ010000004">
    <property type="protein sequence ID" value="KAG7517182.1"/>
    <property type="molecule type" value="Genomic_DNA"/>
</dbReference>
<evidence type="ECO:0000313" key="3">
    <source>
        <dbReference type="Proteomes" id="UP000693946"/>
    </source>
</evidence>
<feature type="region of interest" description="Disordered" evidence="1">
    <location>
        <begin position="181"/>
        <end position="204"/>
    </location>
</feature>
<evidence type="ECO:0000256" key="1">
    <source>
        <dbReference type="SAM" id="MobiDB-lite"/>
    </source>
</evidence>
<evidence type="ECO:0000313" key="2">
    <source>
        <dbReference type="EMBL" id="KAG7517182.1"/>
    </source>
</evidence>